<evidence type="ECO:0000313" key="3">
    <source>
        <dbReference type="EMBL" id="KAF2195039.1"/>
    </source>
</evidence>
<dbReference type="AlphaFoldDB" id="A0A6A6EW84"/>
<dbReference type="EMBL" id="ML994610">
    <property type="protein sequence ID" value="KAF2195039.1"/>
    <property type="molecule type" value="Genomic_DNA"/>
</dbReference>
<protein>
    <recommendedName>
        <fullName evidence="2">2EXR domain-containing protein</fullName>
    </recommendedName>
</protein>
<dbReference type="Proteomes" id="UP000800200">
    <property type="component" value="Unassembled WGS sequence"/>
</dbReference>
<dbReference type="Pfam" id="PF20150">
    <property type="entry name" value="2EXR"/>
    <property type="match status" value="1"/>
</dbReference>
<dbReference type="InterPro" id="IPR038883">
    <property type="entry name" value="AN11006-like"/>
</dbReference>
<feature type="domain" description="2EXR" evidence="2">
    <location>
        <begin position="43"/>
        <end position="105"/>
    </location>
</feature>
<evidence type="ECO:0000313" key="4">
    <source>
        <dbReference type="Proteomes" id="UP000800200"/>
    </source>
</evidence>
<dbReference type="OrthoDB" id="62952at2759"/>
<dbReference type="InterPro" id="IPR045518">
    <property type="entry name" value="2EXR"/>
</dbReference>
<dbReference type="PANTHER" id="PTHR42085">
    <property type="entry name" value="F-BOX DOMAIN-CONTAINING PROTEIN"/>
    <property type="match status" value="1"/>
</dbReference>
<evidence type="ECO:0000259" key="2">
    <source>
        <dbReference type="Pfam" id="PF20150"/>
    </source>
</evidence>
<feature type="compositionally biased region" description="Polar residues" evidence="1">
    <location>
        <begin position="16"/>
        <end position="32"/>
    </location>
</feature>
<keyword evidence="4" id="KW-1185">Reference proteome</keyword>
<gene>
    <name evidence="3" type="ORF">K469DRAFT_698601</name>
</gene>
<organism evidence="3 4">
    <name type="scientific">Zopfia rhizophila CBS 207.26</name>
    <dbReference type="NCBI Taxonomy" id="1314779"/>
    <lineage>
        <taxon>Eukaryota</taxon>
        <taxon>Fungi</taxon>
        <taxon>Dikarya</taxon>
        <taxon>Ascomycota</taxon>
        <taxon>Pezizomycotina</taxon>
        <taxon>Dothideomycetes</taxon>
        <taxon>Dothideomycetes incertae sedis</taxon>
        <taxon>Zopfiaceae</taxon>
        <taxon>Zopfia</taxon>
    </lineage>
</organism>
<sequence>MAPETAATPSDGPSRDLSTTTLPVHTNRSDTRTQGATLHETFRFMDLPTELRLHIYEHLLLDPSSYILPIVNLPPTRPNKSKSLCPAILRVSRTIHAEALPILYGSNAFILRTFPRKFCVPQLTSYFGPTNASLIRRVFTVMYEDHVCDPQKILKRYKEMVVEGEKLHVWGVRTTYRETWERNKVEQGHWLVEASERDMVLLGLGLDWFEFGDGEVGYWLVKNGSTAREHGLG</sequence>
<reference evidence="3" key="1">
    <citation type="journal article" date="2020" name="Stud. Mycol.">
        <title>101 Dothideomycetes genomes: a test case for predicting lifestyles and emergence of pathogens.</title>
        <authorList>
            <person name="Haridas S."/>
            <person name="Albert R."/>
            <person name="Binder M."/>
            <person name="Bloem J."/>
            <person name="Labutti K."/>
            <person name="Salamov A."/>
            <person name="Andreopoulos B."/>
            <person name="Baker S."/>
            <person name="Barry K."/>
            <person name="Bills G."/>
            <person name="Bluhm B."/>
            <person name="Cannon C."/>
            <person name="Castanera R."/>
            <person name="Culley D."/>
            <person name="Daum C."/>
            <person name="Ezra D."/>
            <person name="Gonzalez J."/>
            <person name="Henrissat B."/>
            <person name="Kuo A."/>
            <person name="Liang C."/>
            <person name="Lipzen A."/>
            <person name="Lutzoni F."/>
            <person name="Magnuson J."/>
            <person name="Mondo S."/>
            <person name="Nolan M."/>
            <person name="Ohm R."/>
            <person name="Pangilinan J."/>
            <person name="Park H.-J."/>
            <person name="Ramirez L."/>
            <person name="Alfaro M."/>
            <person name="Sun H."/>
            <person name="Tritt A."/>
            <person name="Yoshinaga Y."/>
            <person name="Zwiers L.-H."/>
            <person name="Turgeon B."/>
            <person name="Goodwin S."/>
            <person name="Spatafora J."/>
            <person name="Crous P."/>
            <person name="Grigoriev I."/>
        </authorList>
    </citation>
    <scope>NUCLEOTIDE SEQUENCE</scope>
    <source>
        <strain evidence="3">CBS 207.26</strain>
    </source>
</reference>
<proteinExistence type="predicted"/>
<name>A0A6A6EW84_9PEZI</name>
<feature type="region of interest" description="Disordered" evidence="1">
    <location>
        <begin position="1"/>
        <end position="32"/>
    </location>
</feature>
<evidence type="ECO:0000256" key="1">
    <source>
        <dbReference type="SAM" id="MobiDB-lite"/>
    </source>
</evidence>
<accession>A0A6A6EW84</accession>
<dbReference type="PANTHER" id="PTHR42085:SF2">
    <property type="entry name" value="F-BOX DOMAIN-CONTAINING PROTEIN"/>
    <property type="match status" value="1"/>
</dbReference>